<evidence type="ECO:0000313" key="6">
    <source>
        <dbReference type="Proteomes" id="UP000001357"/>
    </source>
</evidence>
<dbReference type="KEGG" id="mbr:MONBRDRAFT_12567"/>
<name>A9VCN4_MONBE</name>
<dbReference type="GeneID" id="5895760"/>
<keyword evidence="6" id="KW-1185">Reference proteome</keyword>
<evidence type="ECO:0000259" key="4">
    <source>
        <dbReference type="Pfam" id="PF22645"/>
    </source>
</evidence>
<dbReference type="PROSITE" id="PS01272">
    <property type="entry name" value="GCKR"/>
    <property type="match status" value="1"/>
</dbReference>
<dbReference type="Proteomes" id="UP000001357">
    <property type="component" value="Unassembled WGS sequence"/>
</dbReference>
<dbReference type="InterPro" id="IPR054017">
    <property type="entry name" value="GKRP_SIS_2"/>
</dbReference>
<gene>
    <name evidence="5" type="ORF">MONBRDRAFT_12567</name>
</gene>
<evidence type="ECO:0000256" key="1">
    <source>
        <dbReference type="ARBA" id="ARBA00023277"/>
    </source>
</evidence>
<sequence>MAAPHETTGAAMATDDETPVTERENEITRHLDTQDAHGIVDLLRQCDEQLQTGYRDMPALQSPAMLREMARLSGALQELLAASDKRCAVVLAGSGTSGRMAFLIVRAFAKTLQEQGCGHVDLHYLCAGGDVALFAAREAPEDNWRLGDTQLQNLVDRYDKLLYIGITCGLSAPYVAGQLHAGLRSPTKTRLAVLGFNPLRLARRLPIEGTDWTFASTLETVLAHDGLLVNPIIGPEAVTGSTRMKSGTATKIVLEVVFQAALTNLQDPATTRPPAPASQDPAAWAPLEKRLSALLDPYFAHAAATYSDPPSCATMAQLIELGTAALQQRRHLYYLSHDVYGIEALIDASECPPTFNARYGDVRAFVRGGYTTLANAEGNLRAQHNDRDLDLSLDDFVQFHAPQLTSNDCVVVLLVGQESLEPFADSLAAARAHNCTIRIVRVDDAANRTPNADGDLQDIPELKVHGWAPTAPFLTELTVKLLLNAISTGAYVRLGKVLGNRMIDLQVSNNKLFHRAVGIVQRFSKASAEAAETALLRSIYGVNTLTKEPGFSISEHVRAATEAARADRRIVPTAVLLAAHPSMSFAQIQEVRLPPLLSSLHTVLRSASSCS</sequence>
<dbReference type="InterPro" id="IPR040190">
    <property type="entry name" value="MURQ/GCKR"/>
</dbReference>
<dbReference type="RefSeq" id="XP_001750465.1">
    <property type="nucleotide sequence ID" value="XM_001750413.1"/>
</dbReference>
<dbReference type="FunFam" id="1.10.8.1080:FF:000004">
    <property type="entry name" value="Predicted protein"/>
    <property type="match status" value="1"/>
</dbReference>
<evidence type="ECO:0008006" key="7">
    <source>
        <dbReference type="Google" id="ProtNLM"/>
    </source>
</evidence>
<dbReference type="PANTHER" id="PTHR10088">
    <property type="entry name" value="GLUCOKINASE REGULATORY PROTEIN"/>
    <property type="match status" value="1"/>
</dbReference>
<dbReference type="PANTHER" id="PTHR10088:SF4">
    <property type="entry name" value="GLUCOKINASE REGULATORY PROTEIN"/>
    <property type="match status" value="1"/>
</dbReference>
<dbReference type="OMA" id="WESADYE"/>
<evidence type="ECO:0000313" key="5">
    <source>
        <dbReference type="EMBL" id="EDQ84679.1"/>
    </source>
</evidence>
<dbReference type="GO" id="GO:0070095">
    <property type="term" value="F:fructose-6-phosphate binding"/>
    <property type="evidence" value="ECO:0000318"/>
    <property type="project" value="GO_Central"/>
</dbReference>
<dbReference type="GO" id="GO:0001678">
    <property type="term" value="P:intracellular glucose homeostasis"/>
    <property type="evidence" value="ECO:0000318"/>
    <property type="project" value="GO_Central"/>
</dbReference>
<dbReference type="GO" id="GO:0005654">
    <property type="term" value="C:nucleoplasm"/>
    <property type="evidence" value="ECO:0000318"/>
    <property type="project" value="GO_Central"/>
</dbReference>
<dbReference type="Pfam" id="PF22645">
    <property type="entry name" value="GKRP_SIS_N"/>
    <property type="match status" value="1"/>
</dbReference>
<dbReference type="GO" id="GO:0019210">
    <property type="term" value="F:kinase inhibitor activity"/>
    <property type="evidence" value="ECO:0000318"/>
    <property type="project" value="GO_Central"/>
</dbReference>
<evidence type="ECO:0000259" key="3">
    <source>
        <dbReference type="Pfam" id="PF22198"/>
    </source>
</evidence>
<dbReference type="Pfam" id="PF22198">
    <property type="entry name" value="GKRP_SIS_2"/>
    <property type="match status" value="1"/>
</dbReference>
<dbReference type="InterPro" id="IPR005486">
    <property type="entry name" value="Glucokinase_regulatory_CS"/>
</dbReference>
<dbReference type="eggNOG" id="ENOG502QS2J">
    <property type="taxonomic scope" value="Eukaryota"/>
</dbReference>
<keyword evidence="1" id="KW-0119">Carbohydrate metabolism</keyword>
<dbReference type="SUPFAM" id="SSF53697">
    <property type="entry name" value="SIS domain"/>
    <property type="match status" value="1"/>
</dbReference>
<dbReference type="GO" id="GO:0034504">
    <property type="term" value="P:protein localization to nucleus"/>
    <property type="evidence" value="ECO:0000318"/>
    <property type="project" value="GO_Central"/>
</dbReference>
<dbReference type="FunCoup" id="A9VCN4">
    <property type="interactions" value="97"/>
</dbReference>
<reference evidence="5 6" key="1">
    <citation type="journal article" date="2008" name="Nature">
        <title>The genome of the choanoflagellate Monosiga brevicollis and the origin of metazoans.</title>
        <authorList>
            <consortium name="JGI Sequencing"/>
            <person name="King N."/>
            <person name="Westbrook M.J."/>
            <person name="Young S.L."/>
            <person name="Kuo A."/>
            <person name="Abedin M."/>
            <person name="Chapman J."/>
            <person name="Fairclough S."/>
            <person name="Hellsten U."/>
            <person name="Isogai Y."/>
            <person name="Letunic I."/>
            <person name="Marr M."/>
            <person name="Pincus D."/>
            <person name="Putnam N."/>
            <person name="Rokas A."/>
            <person name="Wright K.J."/>
            <person name="Zuzow R."/>
            <person name="Dirks W."/>
            <person name="Good M."/>
            <person name="Goodstein D."/>
            <person name="Lemons D."/>
            <person name="Li W."/>
            <person name="Lyons J.B."/>
            <person name="Morris A."/>
            <person name="Nichols S."/>
            <person name="Richter D.J."/>
            <person name="Salamov A."/>
            <person name="Bork P."/>
            <person name="Lim W.A."/>
            <person name="Manning G."/>
            <person name="Miller W.T."/>
            <person name="McGinnis W."/>
            <person name="Shapiro H."/>
            <person name="Tjian R."/>
            <person name="Grigoriev I.V."/>
            <person name="Rokhsar D."/>
        </authorList>
    </citation>
    <scope>NUCLEOTIDE SEQUENCE [LARGE SCALE GENOMIC DNA]</scope>
    <source>
        <strain evidence="6">MX1 / ATCC 50154</strain>
    </source>
</reference>
<proteinExistence type="predicted"/>
<accession>A9VCN4</accession>
<dbReference type="GO" id="GO:0141089">
    <property type="term" value="F:glucose sensor activity"/>
    <property type="evidence" value="ECO:0000318"/>
    <property type="project" value="GO_Central"/>
</dbReference>
<dbReference type="STRING" id="81824.A9VCN4"/>
<dbReference type="GO" id="GO:1901135">
    <property type="term" value="P:carbohydrate derivative metabolic process"/>
    <property type="evidence" value="ECO:0007669"/>
    <property type="project" value="InterPro"/>
</dbReference>
<evidence type="ECO:0000256" key="2">
    <source>
        <dbReference type="SAM" id="MobiDB-lite"/>
    </source>
</evidence>
<dbReference type="EMBL" id="CH991582">
    <property type="protein sequence ID" value="EDQ84679.1"/>
    <property type="molecule type" value="Genomic_DNA"/>
</dbReference>
<dbReference type="Gene3D" id="3.40.50.10490">
    <property type="entry name" value="Glucose-6-phosphate isomerase like protein, domain 1"/>
    <property type="match status" value="2"/>
</dbReference>
<dbReference type="InterPro" id="IPR046348">
    <property type="entry name" value="SIS_dom_sf"/>
</dbReference>
<dbReference type="InterPro" id="IPR001347">
    <property type="entry name" value="SIS_dom"/>
</dbReference>
<dbReference type="Gene3D" id="1.10.8.1080">
    <property type="match status" value="1"/>
</dbReference>
<dbReference type="Pfam" id="PF20741">
    <property type="entry name" value="GKRP-like_C"/>
    <property type="match status" value="1"/>
</dbReference>
<dbReference type="AlphaFoldDB" id="A9VCN4"/>
<feature type="region of interest" description="Disordered" evidence="2">
    <location>
        <begin position="1"/>
        <end position="24"/>
    </location>
</feature>
<dbReference type="InParanoid" id="A9VCN4"/>
<dbReference type="FunFam" id="3.40.50.10490:FF:000087">
    <property type="entry name" value="Predicted protein"/>
    <property type="match status" value="1"/>
</dbReference>
<feature type="domain" description="Glucokinase regulatory protein second SIS" evidence="3">
    <location>
        <begin position="315"/>
        <end position="421"/>
    </location>
</feature>
<feature type="domain" description="SIS" evidence="4">
    <location>
        <begin position="72"/>
        <end position="181"/>
    </location>
</feature>
<organism evidence="5 6">
    <name type="scientific">Monosiga brevicollis</name>
    <name type="common">Choanoflagellate</name>
    <dbReference type="NCBI Taxonomy" id="81824"/>
    <lineage>
        <taxon>Eukaryota</taxon>
        <taxon>Choanoflagellata</taxon>
        <taxon>Craspedida</taxon>
        <taxon>Salpingoecidae</taxon>
        <taxon>Monosiga</taxon>
    </lineage>
</organism>
<protein>
    <recommendedName>
        <fullName evidence="7">SIS domain-containing protein</fullName>
    </recommendedName>
</protein>